<dbReference type="InterPro" id="IPR005875">
    <property type="entry name" value="PurK"/>
</dbReference>
<dbReference type="HAMAP" id="MF_01928">
    <property type="entry name" value="PurK"/>
    <property type="match status" value="1"/>
</dbReference>
<protein>
    <recommendedName>
        <fullName evidence="6">ATP-grasp domain-containing protein</fullName>
    </recommendedName>
</protein>
<dbReference type="InterPro" id="IPR003135">
    <property type="entry name" value="ATP-grasp_carboxylate-amine"/>
</dbReference>
<comment type="pathway">
    <text evidence="5">Purine metabolism.</text>
</comment>
<feature type="domain" description="ATP-grasp" evidence="6">
    <location>
        <begin position="107"/>
        <end position="294"/>
    </location>
</feature>
<dbReference type="InterPro" id="IPR013815">
    <property type="entry name" value="ATP_grasp_subdomain_1"/>
</dbReference>
<dbReference type="GO" id="GO:0005524">
    <property type="term" value="F:ATP binding"/>
    <property type="evidence" value="ECO:0007669"/>
    <property type="project" value="UniProtKB-KW"/>
</dbReference>
<dbReference type="GO" id="GO:0004638">
    <property type="term" value="F:phosphoribosylaminoimidazole carboxylase activity"/>
    <property type="evidence" value="ECO:0007669"/>
    <property type="project" value="InterPro"/>
</dbReference>
<keyword evidence="2" id="KW-0547">Nucleotide-binding</keyword>
<dbReference type="NCBIfam" id="NF004676">
    <property type="entry name" value="PRK06019.1-2"/>
    <property type="match status" value="1"/>
</dbReference>
<evidence type="ECO:0000256" key="3">
    <source>
        <dbReference type="ARBA" id="ARBA00022755"/>
    </source>
</evidence>
<dbReference type="FunFam" id="3.40.50.20:FF:000016">
    <property type="entry name" value="N5-carboxyaminoimidazole ribonucleotide synthase"/>
    <property type="match status" value="1"/>
</dbReference>
<name>A0A381RWI7_9ZZZZ</name>
<dbReference type="GO" id="GO:0016874">
    <property type="term" value="F:ligase activity"/>
    <property type="evidence" value="ECO:0007669"/>
    <property type="project" value="UniProtKB-KW"/>
</dbReference>
<evidence type="ECO:0000313" key="7">
    <source>
        <dbReference type="EMBL" id="SUZ96222.1"/>
    </source>
</evidence>
<dbReference type="PANTHER" id="PTHR11609">
    <property type="entry name" value="PURINE BIOSYNTHESIS PROTEIN 6/7, PUR6/7"/>
    <property type="match status" value="1"/>
</dbReference>
<dbReference type="InterPro" id="IPR011054">
    <property type="entry name" value="Rudment_hybrid_motif"/>
</dbReference>
<dbReference type="NCBIfam" id="TIGR01161">
    <property type="entry name" value="purK"/>
    <property type="match status" value="1"/>
</dbReference>
<keyword evidence="4" id="KW-0067">ATP-binding</keyword>
<dbReference type="Pfam" id="PF02222">
    <property type="entry name" value="ATP-grasp"/>
    <property type="match status" value="1"/>
</dbReference>
<dbReference type="GO" id="GO:0046872">
    <property type="term" value="F:metal ion binding"/>
    <property type="evidence" value="ECO:0007669"/>
    <property type="project" value="InterPro"/>
</dbReference>
<dbReference type="InterPro" id="IPR011761">
    <property type="entry name" value="ATP-grasp"/>
</dbReference>
<dbReference type="Pfam" id="PF22660">
    <property type="entry name" value="RS_preATP-grasp-like"/>
    <property type="match status" value="1"/>
</dbReference>
<organism evidence="7">
    <name type="scientific">marine metagenome</name>
    <dbReference type="NCBI Taxonomy" id="408172"/>
    <lineage>
        <taxon>unclassified sequences</taxon>
        <taxon>metagenomes</taxon>
        <taxon>ecological metagenomes</taxon>
    </lineage>
</organism>
<keyword evidence="3" id="KW-0658">Purine biosynthesis</keyword>
<dbReference type="FunFam" id="3.30.470.20:FF:000029">
    <property type="entry name" value="N5-carboxyaminoimidazole ribonucleotide synthase"/>
    <property type="match status" value="1"/>
</dbReference>
<gene>
    <name evidence="7" type="ORF">METZ01_LOCUS49076</name>
</gene>
<dbReference type="InterPro" id="IPR016185">
    <property type="entry name" value="PreATP-grasp_dom_sf"/>
</dbReference>
<dbReference type="InterPro" id="IPR054350">
    <property type="entry name" value="PurT/PurK_preATP-grasp"/>
</dbReference>
<dbReference type="PANTHER" id="PTHR11609:SF5">
    <property type="entry name" value="PHOSPHORIBOSYLAMINOIMIDAZOLE CARBOXYLASE"/>
    <property type="match status" value="1"/>
</dbReference>
<dbReference type="PROSITE" id="PS50975">
    <property type="entry name" value="ATP_GRASP"/>
    <property type="match status" value="1"/>
</dbReference>
<dbReference type="InterPro" id="IPR040686">
    <property type="entry name" value="PurK_C"/>
</dbReference>
<dbReference type="Gene3D" id="3.40.50.20">
    <property type="match status" value="1"/>
</dbReference>
<evidence type="ECO:0000256" key="2">
    <source>
        <dbReference type="ARBA" id="ARBA00022741"/>
    </source>
</evidence>
<sequence>MQPGATIGLLGGGQLAQMLVLAGHAMGFRFMVFDPDPNCSAALAGAKQITASYTDSEALAKLADSCQVVTYEFENVDAEAVSWLEERVDLPQGSEILRIAQNRLTEKKSLAELKILIPPYQKITSEYELLHAMETFGELKLKTVTGGYDGKGQVRVSDTEQIPDAFNTLSQAKTEIVAEQFVLFEKEISVIVARNRLGEVRCFPVAENVHEKNILTVSRIPARLVSKVSEQAQLIAKKIAVGLELVGVLGVEMFVLPGGKLLVNELAPRPHNSGHFTQNACATSQFEQHLRAITNLPLGSTELHKPAVMLNILGEHLPMLLKKLKDLPPEAKLHLYGKQECRYGRKMGHLNLTSDPLESLLDPLLKLGIWNEALLSRML</sequence>
<evidence type="ECO:0000256" key="5">
    <source>
        <dbReference type="ARBA" id="ARBA00025704"/>
    </source>
</evidence>
<reference evidence="7" key="1">
    <citation type="submission" date="2018-05" db="EMBL/GenBank/DDBJ databases">
        <authorList>
            <person name="Lanie J.A."/>
            <person name="Ng W.-L."/>
            <person name="Kazmierczak K.M."/>
            <person name="Andrzejewski T.M."/>
            <person name="Davidsen T.M."/>
            <person name="Wayne K.J."/>
            <person name="Tettelin H."/>
            <person name="Glass J.I."/>
            <person name="Rusch D."/>
            <person name="Podicherti R."/>
            <person name="Tsui H.-C.T."/>
            <person name="Winkler M.E."/>
        </authorList>
    </citation>
    <scope>NUCLEOTIDE SEQUENCE</scope>
</reference>
<dbReference type="EMBL" id="UINC01002395">
    <property type="protein sequence ID" value="SUZ96222.1"/>
    <property type="molecule type" value="Genomic_DNA"/>
</dbReference>
<dbReference type="Gene3D" id="3.30.1490.20">
    <property type="entry name" value="ATP-grasp fold, A domain"/>
    <property type="match status" value="1"/>
</dbReference>
<dbReference type="SUPFAM" id="SSF51246">
    <property type="entry name" value="Rudiment single hybrid motif"/>
    <property type="match status" value="1"/>
</dbReference>
<accession>A0A381RWI7</accession>
<dbReference type="SUPFAM" id="SSF56059">
    <property type="entry name" value="Glutathione synthetase ATP-binding domain-like"/>
    <property type="match status" value="1"/>
</dbReference>
<evidence type="ECO:0000256" key="1">
    <source>
        <dbReference type="ARBA" id="ARBA00022598"/>
    </source>
</evidence>
<dbReference type="AlphaFoldDB" id="A0A381RWI7"/>
<dbReference type="GO" id="GO:0006189">
    <property type="term" value="P:'de novo' IMP biosynthetic process"/>
    <property type="evidence" value="ECO:0007669"/>
    <property type="project" value="InterPro"/>
</dbReference>
<dbReference type="GO" id="GO:0005829">
    <property type="term" value="C:cytosol"/>
    <property type="evidence" value="ECO:0007669"/>
    <property type="project" value="TreeGrafter"/>
</dbReference>
<keyword evidence="1" id="KW-0436">Ligase</keyword>
<dbReference type="NCBIfam" id="NF004675">
    <property type="entry name" value="PRK06019.1-1"/>
    <property type="match status" value="1"/>
</dbReference>
<proteinExistence type="inferred from homology"/>
<dbReference type="NCBIfam" id="NF004679">
    <property type="entry name" value="PRK06019.1-5"/>
    <property type="match status" value="1"/>
</dbReference>
<dbReference type="Pfam" id="PF17769">
    <property type="entry name" value="PurK_C"/>
    <property type="match status" value="1"/>
</dbReference>
<dbReference type="Gene3D" id="3.30.470.20">
    <property type="entry name" value="ATP-grasp fold, B domain"/>
    <property type="match status" value="1"/>
</dbReference>
<evidence type="ECO:0000259" key="6">
    <source>
        <dbReference type="PROSITE" id="PS50975"/>
    </source>
</evidence>
<dbReference type="SUPFAM" id="SSF52440">
    <property type="entry name" value="PreATP-grasp domain"/>
    <property type="match status" value="1"/>
</dbReference>
<evidence type="ECO:0000256" key="4">
    <source>
        <dbReference type="ARBA" id="ARBA00022840"/>
    </source>
</evidence>